<reference evidence="3" key="2">
    <citation type="journal article" date="2023" name="BMC Genomics">
        <title>Pest status, molecular evolution, and epigenetic factors derived from the genome assembly of Frankliniella fusca, a thysanopteran phytovirus vector.</title>
        <authorList>
            <person name="Catto M.A."/>
            <person name="Labadie P.E."/>
            <person name="Jacobson A.L."/>
            <person name="Kennedy G.G."/>
            <person name="Srinivasan R."/>
            <person name="Hunt B.G."/>
        </authorList>
    </citation>
    <scope>NUCLEOTIDE SEQUENCE</scope>
    <source>
        <strain evidence="3">PL_HMW_Pooled</strain>
    </source>
</reference>
<reference evidence="3" key="1">
    <citation type="submission" date="2021-07" db="EMBL/GenBank/DDBJ databases">
        <authorList>
            <person name="Catto M.A."/>
            <person name="Jacobson A."/>
            <person name="Kennedy G."/>
            <person name="Labadie P."/>
            <person name="Hunt B.G."/>
            <person name="Srinivasan R."/>
        </authorList>
    </citation>
    <scope>NUCLEOTIDE SEQUENCE</scope>
    <source>
        <strain evidence="3">PL_HMW_Pooled</strain>
        <tissue evidence="3">Head</tissue>
    </source>
</reference>
<evidence type="ECO:0000259" key="2">
    <source>
        <dbReference type="Pfam" id="PF22936"/>
    </source>
</evidence>
<feature type="region of interest" description="Disordered" evidence="1">
    <location>
        <begin position="1"/>
        <end position="26"/>
    </location>
</feature>
<organism evidence="3 5">
    <name type="scientific">Frankliniella fusca</name>
    <dbReference type="NCBI Taxonomy" id="407009"/>
    <lineage>
        <taxon>Eukaryota</taxon>
        <taxon>Metazoa</taxon>
        <taxon>Ecdysozoa</taxon>
        <taxon>Arthropoda</taxon>
        <taxon>Hexapoda</taxon>
        <taxon>Insecta</taxon>
        <taxon>Pterygota</taxon>
        <taxon>Neoptera</taxon>
        <taxon>Paraneoptera</taxon>
        <taxon>Thysanoptera</taxon>
        <taxon>Terebrantia</taxon>
        <taxon>Thripoidea</taxon>
        <taxon>Thripidae</taxon>
        <taxon>Frankliniella</taxon>
    </lineage>
</organism>
<evidence type="ECO:0000313" key="3">
    <source>
        <dbReference type="EMBL" id="KAK3913436.1"/>
    </source>
</evidence>
<dbReference type="Proteomes" id="UP001219518">
    <property type="component" value="Unassembled WGS sequence"/>
</dbReference>
<dbReference type="Pfam" id="PF22936">
    <property type="entry name" value="Pol_BBD"/>
    <property type="match status" value="1"/>
</dbReference>
<dbReference type="PANTHER" id="PTHR47481">
    <property type="match status" value="1"/>
</dbReference>
<feature type="compositionally biased region" description="Polar residues" evidence="1">
    <location>
        <begin position="234"/>
        <end position="243"/>
    </location>
</feature>
<evidence type="ECO:0000313" key="4">
    <source>
        <dbReference type="EMBL" id="KAK3913437.1"/>
    </source>
</evidence>
<protein>
    <submittedName>
        <fullName evidence="3">Retrovirus-related Pol polyprotein from transposon TNT 1-94</fullName>
    </submittedName>
</protein>
<gene>
    <name evidence="3" type="ORF">KUF71_022904</name>
    <name evidence="4" type="ORF">KUF71_022905</name>
</gene>
<comment type="caution">
    <text evidence="3">The sequence shown here is derived from an EMBL/GenBank/DDBJ whole genome shotgun (WGS) entry which is preliminary data.</text>
</comment>
<evidence type="ECO:0000256" key="1">
    <source>
        <dbReference type="SAM" id="MobiDB-lite"/>
    </source>
</evidence>
<dbReference type="EMBL" id="JAHWGI010000321">
    <property type="protein sequence ID" value="KAK3913437.1"/>
    <property type="molecule type" value="Genomic_DNA"/>
</dbReference>
<dbReference type="PANTHER" id="PTHR47481:SF31">
    <property type="entry name" value="OS01G0873500 PROTEIN"/>
    <property type="match status" value="1"/>
</dbReference>
<evidence type="ECO:0000313" key="5">
    <source>
        <dbReference type="Proteomes" id="UP001219518"/>
    </source>
</evidence>
<accession>A0AAE1H1W5</accession>
<dbReference type="Pfam" id="PF14223">
    <property type="entry name" value="Retrotran_gag_2"/>
    <property type="match status" value="1"/>
</dbReference>
<keyword evidence="5" id="KW-1185">Reference proteome</keyword>
<proteinExistence type="predicted"/>
<dbReference type="AlphaFoldDB" id="A0AAE1H1W5"/>
<dbReference type="InterPro" id="IPR054722">
    <property type="entry name" value="PolX-like_BBD"/>
</dbReference>
<feature type="domain" description="Retrovirus-related Pol polyprotein from transposon TNT 1-94-like beta-barrel" evidence="2">
    <location>
        <begin position="418"/>
        <end position="496"/>
    </location>
</feature>
<name>A0AAE1H1W5_9NEOP</name>
<feature type="compositionally biased region" description="Low complexity" evidence="1">
    <location>
        <begin position="268"/>
        <end position="281"/>
    </location>
</feature>
<feature type="region of interest" description="Disordered" evidence="1">
    <location>
        <begin position="226"/>
        <end position="367"/>
    </location>
</feature>
<sequence>MAGDEDDAGNKIIKTPITGEQSSSTVKPTATEDANLQVNFNIPFEKLVGDENWSDWKLLMELYLGDLYKCTLKDPPAEVLADRDCKAFKEDLIARQKISFGVDKNVLKYLRGATTAHQAWTKLCNSFEDRGVFRRAHLLRKLVSLKQETSLSQYVLDFKEVVGQIADTGKEIEDEMCSVLLLANVKPVHKPFCQIVERTCQTKLDGATTLEFKIISEELLREGNKIKTQEDAQGPSQNQNPNKTAMKMSAGWPQGKSRPGHRSGGGSSKTPPSGRSRNQNQNRDRRDRSPKSKQPRTNGQEGKYPQCIHCKKTNHPASSCHFRQVSAASQSNARRDRKRRHSGSDDEAGPSSKQSKKEGSNGGPPKWVLKIAKKGKAKTAASSSQSTPGNDCLVDEIDDIVNTEFCDSKVTNKTIKMYLDSGAFAPMSPEITCLHNYKPIHNEPIECAGDQVLYTQGVGTLKLNTNIEGLLEIQNMTYVPGLTCTLLSISAITKNNLIVVFKDKICGIYKPDSVRLLSAPVIETVETNGTYSLDVDVKINNQALRVARQSQAELWHKRFAHLLAHSEKFSARTKHFGVRIQLVRDCIEDGSIALEHMASKLMPADLLTKSLGKHDHQRFSYSQLLCHMTSSANSACLPANCDTNKLHFRSRR</sequence>
<dbReference type="EMBL" id="JAHWGI010000321">
    <property type="protein sequence ID" value="KAK3913436.1"/>
    <property type="molecule type" value="Genomic_DNA"/>
</dbReference>